<comment type="caution">
    <text evidence="7">The sequence shown here is derived from an EMBL/GenBank/DDBJ whole genome shotgun (WGS) entry which is preliminary data.</text>
</comment>
<accession>A0A3P2A6X5</accession>
<evidence type="ECO:0000256" key="2">
    <source>
        <dbReference type="ARBA" id="ARBA00022723"/>
    </source>
</evidence>
<keyword evidence="8" id="KW-1185">Reference proteome</keyword>
<evidence type="ECO:0000256" key="5">
    <source>
        <dbReference type="ARBA" id="ARBA00023014"/>
    </source>
</evidence>
<dbReference type="SUPFAM" id="SSF55961">
    <property type="entry name" value="Bet v1-like"/>
    <property type="match status" value="1"/>
</dbReference>
<keyword evidence="3" id="KW-0560">Oxidoreductase</keyword>
<dbReference type="PANTHER" id="PTHR21266">
    <property type="entry name" value="IRON-SULFUR DOMAIN CONTAINING PROTEIN"/>
    <property type="match status" value="1"/>
</dbReference>
<dbReference type="InterPro" id="IPR036922">
    <property type="entry name" value="Rieske_2Fe-2S_sf"/>
</dbReference>
<reference evidence="7 8" key="1">
    <citation type="submission" date="2018-11" db="EMBL/GenBank/DDBJ databases">
        <title>Genomes From Bacteria Associated with the Canine Oral Cavity: a Test Case for Automated Genome-Based Taxonomic Assignment.</title>
        <authorList>
            <person name="Coil D.A."/>
            <person name="Jospin G."/>
            <person name="Darling A.E."/>
            <person name="Wallis C."/>
            <person name="Davis I.J."/>
            <person name="Harris S."/>
            <person name="Eisen J.A."/>
            <person name="Holcombe L.J."/>
            <person name="O'Flynn C."/>
        </authorList>
    </citation>
    <scope>NUCLEOTIDE SEQUENCE [LARGE SCALE GENOMIC DNA]</scope>
    <source>
        <strain evidence="7 8">COT-280</strain>
    </source>
</reference>
<protein>
    <submittedName>
        <fullName evidence="7">Phenoxybenzoate dioxygenase</fullName>
    </submittedName>
</protein>
<keyword evidence="4" id="KW-0408">Iron</keyword>
<dbReference type="OrthoDB" id="9790995at2"/>
<dbReference type="Gene3D" id="2.102.10.10">
    <property type="entry name" value="Rieske [2Fe-2S] iron-sulphur domain"/>
    <property type="match status" value="1"/>
</dbReference>
<name>A0A3P2A6X5_9NEIS</name>
<feature type="domain" description="Rieske" evidence="6">
    <location>
        <begin position="10"/>
        <end position="109"/>
    </location>
</feature>
<evidence type="ECO:0000256" key="3">
    <source>
        <dbReference type="ARBA" id="ARBA00023002"/>
    </source>
</evidence>
<dbReference type="GO" id="GO:0051213">
    <property type="term" value="F:dioxygenase activity"/>
    <property type="evidence" value="ECO:0007669"/>
    <property type="project" value="UniProtKB-KW"/>
</dbReference>
<evidence type="ECO:0000313" key="7">
    <source>
        <dbReference type="EMBL" id="RRD89980.1"/>
    </source>
</evidence>
<dbReference type="EMBL" id="RQYC01000009">
    <property type="protein sequence ID" value="RRD89980.1"/>
    <property type="molecule type" value="Genomic_DNA"/>
</dbReference>
<sequence length="328" mass="37820">MNWHKLQQFYYPILPIARLGTDPFAFKLFNQSLVLVRLDNQIRCFDDYCPHRHVPLSEGHSDGKFLHCFYHGWKFDANGKAFLPHCLGKAPDVQLEHHLCREEDGWIWVKLRTNQSENTFQLPEGWIFPEGFSAHDSTHQLTGDLLHSIENFLDPTHTPYVHKTLLHNRGLQRMHISQTHHAHGFSTNYKLLEQQNGLINRLFDSGIDTNIAYFSLPTVAHIDYLKGEKLQYRIALVFVPSEVGQIHLSVRVVIPKGMMPSSIKFALLKPFVKALLRQDQAALLSHAKNKRFPEIPYRICANDLVIDHLLHLLADMPEGKDKSGLMEL</sequence>
<dbReference type="PROSITE" id="PS51296">
    <property type="entry name" value="RIESKE"/>
    <property type="match status" value="1"/>
</dbReference>
<dbReference type="AlphaFoldDB" id="A0A3P2A6X5"/>
<dbReference type="Gene3D" id="3.90.380.10">
    <property type="entry name" value="Naphthalene 1,2-dioxygenase Alpha Subunit, Chain A, domain 1"/>
    <property type="match status" value="1"/>
</dbReference>
<keyword evidence="7" id="KW-0223">Dioxygenase</keyword>
<dbReference type="PANTHER" id="PTHR21266:SF60">
    <property type="entry name" value="3-KETOSTEROID-9-ALPHA-MONOOXYGENASE, OXYGENASE COMPONENT"/>
    <property type="match status" value="1"/>
</dbReference>
<dbReference type="SUPFAM" id="SSF50022">
    <property type="entry name" value="ISP domain"/>
    <property type="match status" value="1"/>
</dbReference>
<dbReference type="InterPro" id="IPR017941">
    <property type="entry name" value="Rieske_2Fe-2S"/>
</dbReference>
<keyword evidence="2" id="KW-0479">Metal-binding</keyword>
<evidence type="ECO:0000259" key="6">
    <source>
        <dbReference type="PROSITE" id="PS51296"/>
    </source>
</evidence>
<organism evidence="7 8">
    <name type="scientific">Conchiformibius steedae</name>
    <dbReference type="NCBI Taxonomy" id="153493"/>
    <lineage>
        <taxon>Bacteria</taxon>
        <taxon>Pseudomonadati</taxon>
        <taxon>Pseudomonadota</taxon>
        <taxon>Betaproteobacteria</taxon>
        <taxon>Neisseriales</taxon>
        <taxon>Neisseriaceae</taxon>
        <taxon>Conchiformibius</taxon>
    </lineage>
</organism>
<dbReference type="Pfam" id="PF00355">
    <property type="entry name" value="Rieske"/>
    <property type="match status" value="1"/>
</dbReference>
<keyword evidence="5" id="KW-0411">Iron-sulfur</keyword>
<dbReference type="GO" id="GO:0051537">
    <property type="term" value="F:2 iron, 2 sulfur cluster binding"/>
    <property type="evidence" value="ECO:0007669"/>
    <property type="project" value="UniProtKB-KW"/>
</dbReference>
<dbReference type="GO" id="GO:0046872">
    <property type="term" value="F:metal ion binding"/>
    <property type="evidence" value="ECO:0007669"/>
    <property type="project" value="UniProtKB-KW"/>
</dbReference>
<gene>
    <name evidence="7" type="ORF">EII21_07125</name>
</gene>
<evidence type="ECO:0000313" key="8">
    <source>
        <dbReference type="Proteomes" id="UP000269923"/>
    </source>
</evidence>
<evidence type="ECO:0000256" key="1">
    <source>
        <dbReference type="ARBA" id="ARBA00022714"/>
    </source>
</evidence>
<keyword evidence="1" id="KW-0001">2Fe-2S</keyword>
<dbReference type="RefSeq" id="WP_124795115.1">
    <property type="nucleotide sequence ID" value="NZ_RQYC01000009.1"/>
</dbReference>
<dbReference type="InterPro" id="IPR050584">
    <property type="entry name" value="Cholesterol_7-desaturase"/>
</dbReference>
<dbReference type="Proteomes" id="UP000269923">
    <property type="component" value="Unassembled WGS sequence"/>
</dbReference>
<proteinExistence type="predicted"/>
<evidence type="ECO:0000256" key="4">
    <source>
        <dbReference type="ARBA" id="ARBA00023004"/>
    </source>
</evidence>